<accession>A0AAW1WPJ0</accession>
<dbReference type="InterPro" id="IPR041174">
    <property type="entry name" value="KRR1-like_KH1"/>
</dbReference>
<evidence type="ECO:0000256" key="3">
    <source>
        <dbReference type="ARBA" id="ARBA00022517"/>
    </source>
</evidence>
<keyword evidence="5" id="KW-0694">RNA-binding</keyword>
<evidence type="ECO:0000256" key="4">
    <source>
        <dbReference type="ARBA" id="ARBA00022552"/>
    </source>
</evidence>
<comment type="similarity">
    <text evidence="2">Belongs to the KRR1 family.</text>
</comment>
<dbReference type="Pfam" id="PF17903">
    <property type="entry name" value="KH_KRR1_1st"/>
    <property type="match status" value="1"/>
</dbReference>
<dbReference type="PANTHER" id="PTHR12581:SF0">
    <property type="entry name" value="KRR1 SMALL SUBUNIT PROCESSOME COMPONENT HOMOLOG"/>
    <property type="match status" value="1"/>
</dbReference>
<evidence type="ECO:0000256" key="7">
    <source>
        <dbReference type="ARBA" id="ARBA00023274"/>
    </source>
</evidence>
<keyword evidence="3" id="KW-0690">Ribosome biogenesis</keyword>
<name>A0AAW1WPJ0_RUBAR</name>
<evidence type="ECO:0000256" key="8">
    <source>
        <dbReference type="ARBA" id="ARBA00032993"/>
    </source>
</evidence>
<sequence>MEMDKSSLSSSSWNETSFSALFHEKQDTKLQDIWPMVESSLEDYGIACALNLAERSVRVSTTRRTKGRNYFAKARRLVQLLTTTHVPPHIYETLNGDRGHALIIKMVDFALNLG</sequence>
<dbReference type="Gene3D" id="3.30.1370.10">
    <property type="entry name" value="K Homology domain, type 1"/>
    <property type="match status" value="1"/>
</dbReference>
<comment type="caution">
    <text evidence="10">The sequence shown here is derived from an EMBL/GenBank/DDBJ whole genome shotgun (WGS) entry which is preliminary data.</text>
</comment>
<dbReference type="InterPro" id="IPR024166">
    <property type="entry name" value="rRNA_assembly_KRR1"/>
</dbReference>
<keyword evidence="6" id="KW-0539">Nucleus</keyword>
<dbReference type="Proteomes" id="UP001457282">
    <property type="component" value="Unassembled WGS sequence"/>
</dbReference>
<organism evidence="10 11">
    <name type="scientific">Rubus argutus</name>
    <name type="common">Southern blackberry</name>
    <dbReference type="NCBI Taxonomy" id="59490"/>
    <lineage>
        <taxon>Eukaryota</taxon>
        <taxon>Viridiplantae</taxon>
        <taxon>Streptophyta</taxon>
        <taxon>Embryophyta</taxon>
        <taxon>Tracheophyta</taxon>
        <taxon>Spermatophyta</taxon>
        <taxon>Magnoliopsida</taxon>
        <taxon>eudicotyledons</taxon>
        <taxon>Gunneridae</taxon>
        <taxon>Pentapetalae</taxon>
        <taxon>rosids</taxon>
        <taxon>fabids</taxon>
        <taxon>Rosales</taxon>
        <taxon>Rosaceae</taxon>
        <taxon>Rosoideae</taxon>
        <taxon>Rosoideae incertae sedis</taxon>
        <taxon>Rubus</taxon>
    </lineage>
</organism>
<evidence type="ECO:0000313" key="10">
    <source>
        <dbReference type="EMBL" id="KAK9926641.1"/>
    </source>
</evidence>
<keyword evidence="7" id="KW-0687">Ribonucleoprotein</keyword>
<proteinExistence type="inferred from homology"/>
<reference evidence="10 11" key="1">
    <citation type="journal article" date="2023" name="G3 (Bethesda)">
        <title>A chromosome-length genome assembly and annotation of blackberry (Rubus argutus, cv. 'Hillquist').</title>
        <authorList>
            <person name="Bruna T."/>
            <person name="Aryal R."/>
            <person name="Dudchenko O."/>
            <person name="Sargent D.J."/>
            <person name="Mead D."/>
            <person name="Buti M."/>
            <person name="Cavallini A."/>
            <person name="Hytonen T."/>
            <person name="Andres J."/>
            <person name="Pham M."/>
            <person name="Weisz D."/>
            <person name="Mascagni F."/>
            <person name="Usai G."/>
            <person name="Natali L."/>
            <person name="Bassil N."/>
            <person name="Fernandez G.E."/>
            <person name="Lomsadze A."/>
            <person name="Armour M."/>
            <person name="Olukolu B."/>
            <person name="Poorten T."/>
            <person name="Britton C."/>
            <person name="Davik J."/>
            <person name="Ashrafi H."/>
            <person name="Aiden E.L."/>
            <person name="Borodovsky M."/>
            <person name="Worthington M."/>
        </authorList>
    </citation>
    <scope>NUCLEOTIDE SEQUENCE [LARGE SCALE GENOMIC DNA]</scope>
    <source>
        <strain evidence="10">PI 553951</strain>
    </source>
</reference>
<dbReference type="InterPro" id="IPR036612">
    <property type="entry name" value="KH_dom_type_1_sf"/>
</dbReference>
<dbReference type="AlphaFoldDB" id="A0AAW1WPJ0"/>
<evidence type="ECO:0000259" key="9">
    <source>
        <dbReference type="Pfam" id="PF17903"/>
    </source>
</evidence>
<keyword evidence="4" id="KW-0698">rRNA processing</keyword>
<evidence type="ECO:0000256" key="2">
    <source>
        <dbReference type="ARBA" id="ARBA00009344"/>
    </source>
</evidence>
<protein>
    <recommendedName>
        <fullName evidence="8">KRR-R motif-containing protein 1</fullName>
    </recommendedName>
</protein>
<dbReference type="GO" id="GO:0006364">
    <property type="term" value="P:rRNA processing"/>
    <property type="evidence" value="ECO:0007669"/>
    <property type="project" value="UniProtKB-KW"/>
</dbReference>
<keyword evidence="11" id="KW-1185">Reference proteome</keyword>
<feature type="domain" description="KRR1 small subunit processome component first KH" evidence="9">
    <location>
        <begin position="17"/>
        <end position="83"/>
    </location>
</feature>
<dbReference type="GO" id="GO:0003723">
    <property type="term" value="F:RNA binding"/>
    <property type="evidence" value="ECO:0007669"/>
    <property type="project" value="UniProtKB-KW"/>
</dbReference>
<evidence type="ECO:0000256" key="1">
    <source>
        <dbReference type="ARBA" id="ARBA00004604"/>
    </source>
</evidence>
<gene>
    <name evidence="10" type="ORF">M0R45_023857</name>
</gene>
<dbReference type="GO" id="GO:0032040">
    <property type="term" value="C:small-subunit processome"/>
    <property type="evidence" value="ECO:0007669"/>
    <property type="project" value="TreeGrafter"/>
</dbReference>
<evidence type="ECO:0000256" key="6">
    <source>
        <dbReference type="ARBA" id="ARBA00023242"/>
    </source>
</evidence>
<evidence type="ECO:0000256" key="5">
    <source>
        <dbReference type="ARBA" id="ARBA00022884"/>
    </source>
</evidence>
<dbReference type="PANTHER" id="PTHR12581">
    <property type="entry name" value="HIV-1 REV BINDING PROTEIN 2, 3"/>
    <property type="match status" value="1"/>
</dbReference>
<evidence type="ECO:0000313" key="11">
    <source>
        <dbReference type="Proteomes" id="UP001457282"/>
    </source>
</evidence>
<comment type="subcellular location">
    <subcellularLocation>
        <location evidence="1">Nucleus</location>
        <location evidence="1">Nucleolus</location>
    </subcellularLocation>
</comment>
<dbReference type="EMBL" id="JBEDUW010000005">
    <property type="protein sequence ID" value="KAK9926641.1"/>
    <property type="molecule type" value="Genomic_DNA"/>
</dbReference>